<dbReference type="EC" id="5.4.3.8" evidence="4"/>
<dbReference type="EMBL" id="CP029803">
    <property type="protein sequence ID" value="AWT60548.1"/>
    <property type="molecule type" value="Genomic_DNA"/>
</dbReference>
<evidence type="ECO:0000256" key="4">
    <source>
        <dbReference type="ARBA" id="ARBA00012143"/>
    </source>
</evidence>
<keyword evidence="6 10" id="KW-0663">Pyridoxal phosphate</keyword>
<feature type="compositionally biased region" description="Polar residues" evidence="11">
    <location>
        <begin position="1"/>
        <end position="10"/>
    </location>
</feature>
<dbReference type="AlphaFoldDB" id="A0A2Z4AH99"/>
<dbReference type="PANTHER" id="PTHR43713:SF3">
    <property type="entry name" value="GLUTAMATE-1-SEMIALDEHYDE 2,1-AMINOMUTASE 1, CHLOROPLASTIC-RELATED"/>
    <property type="match status" value="1"/>
</dbReference>
<dbReference type="FunFam" id="3.40.640.10:FF:000021">
    <property type="entry name" value="Glutamate-1-semialdehyde 2,1-aminomutase"/>
    <property type="match status" value="1"/>
</dbReference>
<dbReference type="Proteomes" id="UP000247465">
    <property type="component" value="Chromosome"/>
</dbReference>
<dbReference type="GO" id="GO:0042286">
    <property type="term" value="F:glutamate-1-semialdehyde 2,1-aminomutase activity"/>
    <property type="evidence" value="ECO:0007669"/>
    <property type="project" value="UniProtKB-EC"/>
</dbReference>
<evidence type="ECO:0000256" key="10">
    <source>
        <dbReference type="RuleBase" id="RU003560"/>
    </source>
</evidence>
<dbReference type="InterPro" id="IPR015424">
    <property type="entry name" value="PyrdxlP-dep_Trfase"/>
</dbReference>
<dbReference type="Pfam" id="PF00202">
    <property type="entry name" value="Aminotran_3"/>
    <property type="match status" value="1"/>
</dbReference>
<dbReference type="GO" id="GO:0006779">
    <property type="term" value="P:porphyrin-containing compound biosynthetic process"/>
    <property type="evidence" value="ECO:0007669"/>
    <property type="project" value="UniProtKB-KW"/>
</dbReference>
<gene>
    <name evidence="12" type="primary">hemL1_2</name>
    <name evidence="12" type="ORF">DF168_01762</name>
</gene>
<protein>
    <recommendedName>
        <fullName evidence="5">Glutamate-1-semialdehyde 2,1-aminomutase</fullName>
        <ecNumber evidence="4">5.4.3.8</ecNumber>
    </recommendedName>
    <alternativeName>
        <fullName evidence="9">Glutamate-1-semialdehyde aminotransferase</fullName>
    </alternativeName>
</protein>
<comment type="similarity">
    <text evidence="3">Belongs to the class-III pyridoxal-phosphate-dependent aminotransferase family. HemL subfamily.</text>
</comment>
<dbReference type="KEGG" id="mtar:DF168_01762"/>
<keyword evidence="7 12" id="KW-0413">Isomerase</keyword>
<dbReference type="GO" id="GO:0030170">
    <property type="term" value="F:pyridoxal phosphate binding"/>
    <property type="evidence" value="ECO:0007669"/>
    <property type="project" value="InterPro"/>
</dbReference>
<organism evidence="12 13">
    <name type="scientific">Candidatus Moanibacter tarae</name>
    <dbReference type="NCBI Taxonomy" id="2200854"/>
    <lineage>
        <taxon>Bacteria</taxon>
        <taxon>Pseudomonadati</taxon>
        <taxon>Verrucomicrobiota</taxon>
        <taxon>Opitutia</taxon>
        <taxon>Puniceicoccales</taxon>
        <taxon>Puniceicoccales incertae sedis</taxon>
        <taxon>Candidatus Moanibacter</taxon>
    </lineage>
</organism>
<proteinExistence type="inferred from homology"/>
<dbReference type="Gene3D" id="3.90.1150.10">
    <property type="entry name" value="Aspartate Aminotransferase, domain 1"/>
    <property type="match status" value="1"/>
</dbReference>
<evidence type="ECO:0000256" key="8">
    <source>
        <dbReference type="ARBA" id="ARBA00023244"/>
    </source>
</evidence>
<dbReference type="SUPFAM" id="SSF53383">
    <property type="entry name" value="PLP-dependent transferases"/>
    <property type="match status" value="1"/>
</dbReference>
<dbReference type="Gene3D" id="3.40.640.10">
    <property type="entry name" value="Type I PLP-dependent aspartate aminotransferase-like (Major domain)"/>
    <property type="match status" value="1"/>
</dbReference>
<accession>A0A2Z4AH99</accession>
<evidence type="ECO:0000256" key="11">
    <source>
        <dbReference type="SAM" id="MobiDB-lite"/>
    </source>
</evidence>
<dbReference type="InterPro" id="IPR015422">
    <property type="entry name" value="PyrdxlP-dep_Trfase_small"/>
</dbReference>
<dbReference type="CDD" id="cd00610">
    <property type="entry name" value="OAT_like"/>
    <property type="match status" value="1"/>
</dbReference>
<keyword evidence="8" id="KW-0627">Porphyrin biosynthesis</keyword>
<evidence type="ECO:0000256" key="5">
    <source>
        <dbReference type="ARBA" id="ARBA00015416"/>
    </source>
</evidence>
<evidence type="ECO:0000313" key="13">
    <source>
        <dbReference type="Proteomes" id="UP000247465"/>
    </source>
</evidence>
<evidence type="ECO:0000256" key="9">
    <source>
        <dbReference type="ARBA" id="ARBA00031365"/>
    </source>
</evidence>
<evidence type="ECO:0000313" key="12">
    <source>
        <dbReference type="EMBL" id="AWT60548.1"/>
    </source>
</evidence>
<dbReference type="InterPro" id="IPR015421">
    <property type="entry name" value="PyrdxlP-dep_Trfase_major"/>
</dbReference>
<comment type="pathway">
    <text evidence="2">Porphyrin-containing compound metabolism; protoporphyrin-IX biosynthesis; 5-aminolevulinate from L-glutamyl-tRNA(Glu): step 2/2.</text>
</comment>
<reference evidence="12 13" key="1">
    <citation type="submission" date="2018-06" db="EMBL/GenBank/DDBJ databases">
        <title>Draft Genome Sequence of a Novel Marine Bacterium Related to the Verrucomicrobia.</title>
        <authorList>
            <person name="Vosseberg J."/>
            <person name="Martijn J."/>
            <person name="Ettema T.J.G."/>
        </authorList>
    </citation>
    <scope>NUCLEOTIDE SEQUENCE [LARGE SCALE GENOMIC DNA]</scope>
    <source>
        <strain evidence="12">TARA_B100001123</strain>
    </source>
</reference>
<evidence type="ECO:0000256" key="1">
    <source>
        <dbReference type="ARBA" id="ARBA00001933"/>
    </source>
</evidence>
<sequence length="446" mass="48637">MKDTATQDLTASIEDSYRTQNPRSEELFERACKSMPGGAKGAYYHAPFPLTMDRGEGCYLWDVDGHKYLDFATHHTTQVLGHKHPAVMKAVQDQLDKGSALGAAVGIEADMCEELCRRVPSLDKVRFCNSGTEATLHLIRLARGFSRRSKIAKFEGGYHGSHDVVEVSSASPLDKAGSETAPNSVPSTGGMSPNVASEVLTLPYNDEASVEHLIAQHHGELACVIFDPKAGIVPQRKEFAKFLREITRKYDLLLILDEIVGFRMGFGGLQEHYDIEPDLTSYGKVVGGGFPVGAFGGRADIMDLLDSRKGGTGMFQSGSFSANPITMAAGYATLKELTPEAFEHLNRLGKQVVEGLNRLFERRGVAAQAVNTGSVFSIHFSKEKVVNYRTMARSDKAMAHRVYLALLAEGYFLTDGLIMNAFSLPTQESHINGLIEAVGRSVKRAS</sequence>
<evidence type="ECO:0000256" key="7">
    <source>
        <dbReference type="ARBA" id="ARBA00023235"/>
    </source>
</evidence>
<name>A0A2Z4AH99_9BACT</name>
<comment type="cofactor">
    <cofactor evidence="1">
        <name>pyridoxal 5'-phosphate</name>
        <dbReference type="ChEBI" id="CHEBI:597326"/>
    </cofactor>
</comment>
<evidence type="ECO:0000256" key="2">
    <source>
        <dbReference type="ARBA" id="ARBA00004819"/>
    </source>
</evidence>
<feature type="compositionally biased region" description="Polar residues" evidence="11">
    <location>
        <begin position="180"/>
        <end position="190"/>
    </location>
</feature>
<feature type="region of interest" description="Disordered" evidence="11">
    <location>
        <begin position="1"/>
        <end position="21"/>
    </location>
</feature>
<dbReference type="PANTHER" id="PTHR43713">
    <property type="entry name" value="GLUTAMATE-1-SEMIALDEHYDE 2,1-AMINOMUTASE"/>
    <property type="match status" value="1"/>
</dbReference>
<evidence type="ECO:0000256" key="6">
    <source>
        <dbReference type="ARBA" id="ARBA00022898"/>
    </source>
</evidence>
<dbReference type="InterPro" id="IPR005814">
    <property type="entry name" value="Aminotrans_3"/>
</dbReference>
<feature type="region of interest" description="Disordered" evidence="11">
    <location>
        <begin position="169"/>
        <end position="190"/>
    </location>
</feature>
<dbReference type="GO" id="GO:0008483">
    <property type="term" value="F:transaminase activity"/>
    <property type="evidence" value="ECO:0007669"/>
    <property type="project" value="InterPro"/>
</dbReference>
<evidence type="ECO:0000256" key="3">
    <source>
        <dbReference type="ARBA" id="ARBA00008981"/>
    </source>
</evidence>